<keyword evidence="3" id="KW-0456">Lyase</keyword>
<evidence type="ECO:0000256" key="1">
    <source>
        <dbReference type="ARBA" id="ARBA00022723"/>
    </source>
</evidence>
<dbReference type="SUPFAM" id="SSF51621">
    <property type="entry name" value="Phosphoenolpyruvate/pyruvate domain"/>
    <property type="match status" value="1"/>
</dbReference>
<gene>
    <name evidence="3" type="ORF">WKW79_27600</name>
</gene>
<name>A0ABU8XES6_9BURK</name>
<evidence type="ECO:0000313" key="4">
    <source>
        <dbReference type="Proteomes" id="UP001367030"/>
    </source>
</evidence>
<proteinExistence type="predicted"/>
<protein>
    <submittedName>
        <fullName evidence="3">Aldolase/citrate lyase family protein</fullName>
    </submittedName>
</protein>
<dbReference type="InterPro" id="IPR005000">
    <property type="entry name" value="Aldolase/citrate-lyase_domain"/>
</dbReference>
<dbReference type="InterPro" id="IPR040442">
    <property type="entry name" value="Pyrv_kinase-like_dom_sf"/>
</dbReference>
<feature type="domain" description="HpcH/HpaI aldolase/citrate lyase" evidence="2">
    <location>
        <begin position="9"/>
        <end position="154"/>
    </location>
</feature>
<comment type="caution">
    <text evidence="3">The sequence shown here is derived from an EMBL/GenBank/DDBJ whole genome shotgun (WGS) entry which is preliminary data.</text>
</comment>
<accession>A0ABU8XES6</accession>
<evidence type="ECO:0000259" key="2">
    <source>
        <dbReference type="Pfam" id="PF03328"/>
    </source>
</evidence>
<evidence type="ECO:0000313" key="3">
    <source>
        <dbReference type="EMBL" id="MEJ8858363.1"/>
    </source>
</evidence>
<dbReference type="GO" id="GO:0016829">
    <property type="term" value="F:lyase activity"/>
    <property type="evidence" value="ECO:0007669"/>
    <property type="project" value="UniProtKB-KW"/>
</dbReference>
<dbReference type="InterPro" id="IPR015813">
    <property type="entry name" value="Pyrv/PenolPyrv_kinase-like_dom"/>
</dbReference>
<dbReference type="Proteomes" id="UP001367030">
    <property type="component" value="Unassembled WGS sequence"/>
</dbReference>
<dbReference type="Pfam" id="PF03328">
    <property type="entry name" value="HpcH_HpaI"/>
    <property type="match status" value="1"/>
</dbReference>
<keyword evidence="4" id="KW-1185">Reference proteome</keyword>
<reference evidence="3 4" key="1">
    <citation type="submission" date="2024-03" db="EMBL/GenBank/DDBJ databases">
        <title>Novel species of the genus Variovorax.</title>
        <authorList>
            <person name="Liu Q."/>
            <person name="Xin Y.-H."/>
        </authorList>
    </citation>
    <scope>NUCLEOTIDE SEQUENCE [LARGE SCALE GENOMIC DNA]</scope>
    <source>
        <strain evidence="3 4">KACC 18901</strain>
    </source>
</reference>
<sequence length="275" mass="30024">MLELLQITNDPALARRCDAIGGFRLFVDLEQHGKAQRQAGRNTFISSHVLADIAPVKSVLTHSRLMVRVNPLHGRSAEEIDAVIACGADVLMLPMFNSADTLRQFCDLVRGRVPVSALLETAGALASIEEWASTPGLQEIYVGLNDLHISLGLRFVFEPLALGYVEQIAAVAKRRGLDFGFGGIARLAEGLLPGRDVLAEHVRLGSNAVILSRTFYASESTVSLEQEVAALREAETRLASRDNDQAARESQAIRESVVTIAASLRDRDRQQEFHS</sequence>
<dbReference type="EMBL" id="JBBKZS010000016">
    <property type="protein sequence ID" value="MEJ8858363.1"/>
    <property type="molecule type" value="Genomic_DNA"/>
</dbReference>
<dbReference type="RefSeq" id="WP_340338426.1">
    <property type="nucleotide sequence ID" value="NZ_JBBKZS010000016.1"/>
</dbReference>
<keyword evidence="1" id="KW-0479">Metal-binding</keyword>
<organism evidence="3 4">
    <name type="scientific">Variovorax robiniae</name>
    <dbReference type="NCBI Taxonomy" id="1836199"/>
    <lineage>
        <taxon>Bacteria</taxon>
        <taxon>Pseudomonadati</taxon>
        <taxon>Pseudomonadota</taxon>
        <taxon>Betaproteobacteria</taxon>
        <taxon>Burkholderiales</taxon>
        <taxon>Comamonadaceae</taxon>
        <taxon>Variovorax</taxon>
    </lineage>
</organism>
<dbReference type="Gene3D" id="3.20.20.60">
    <property type="entry name" value="Phosphoenolpyruvate-binding domains"/>
    <property type="match status" value="2"/>
</dbReference>